<evidence type="ECO:0000313" key="3">
    <source>
        <dbReference type="Proteomes" id="UP001190700"/>
    </source>
</evidence>
<dbReference type="EMBL" id="LGRX02001815">
    <property type="protein sequence ID" value="KAK3285434.1"/>
    <property type="molecule type" value="Genomic_DNA"/>
</dbReference>
<feature type="region of interest" description="Disordered" evidence="1">
    <location>
        <begin position="238"/>
        <end position="269"/>
    </location>
</feature>
<feature type="compositionally biased region" description="Basic and acidic residues" evidence="1">
    <location>
        <begin position="53"/>
        <end position="72"/>
    </location>
</feature>
<feature type="compositionally biased region" description="Basic and acidic residues" evidence="1">
    <location>
        <begin position="143"/>
        <end position="152"/>
    </location>
</feature>
<name>A0AAE0GW53_9CHLO</name>
<protein>
    <submittedName>
        <fullName evidence="2">Uncharacterized protein</fullName>
    </submittedName>
</protein>
<evidence type="ECO:0000313" key="2">
    <source>
        <dbReference type="EMBL" id="KAK3285434.1"/>
    </source>
</evidence>
<organism evidence="2 3">
    <name type="scientific">Cymbomonas tetramitiformis</name>
    <dbReference type="NCBI Taxonomy" id="36881"/>
    <lineage>
        <taxon>Eukaryota</taxon>
        <taxon>Viridiplantae</taxon>
        <taxon>Chlorophyta</taxon>
        <taxon>Pyramimonadophyceae</taxon>
        <taxon>Pyramimonadales</taxon>
        <taxon>Pyramimonadaceae</taxon>
        <taxon>Cymbomonas</taxon>
    </lineage>
</organism>
<gene>
    <name evidence="2" type="ORF">CYMTET_6958</name>
</gene>
<feature type="region of interest" description="Disordered" evidence="1">
    <location>
        <begin position="53"/>
        <end position="156"/>
    </location>
</feature>
<feature type="compositionally biased region" description="Polar residues" evidence="1">
    <location>
        <begin position="100"/>
        <end position="109"/>
    </location>
</feature>
<dbReference type="AlphaFoldDB" id="A0AAE0GW53"/>
<comment type="caution">
    <text evidence="2">The sequence shown here is derived from an EMBL/GenBank/DDBJ whole genome shotgun (WGS) entry which is preliminary data.</text>
</comment>
<feature type="compositionally biased region" description="Low complexity" evidence="1">
    <location>
        <begin position="110"/>
        <end position="121"/>
    </location>
</feature>
<proteinExistence type="predicted"/>
<reference evidence="2 3" key="1">
    <citation type="journal article" date="2015" name="Genome Biol. Evol.">
        <title>Comparative Genomics of a Bacterivorous Green Alga Reveals Evolutionary Causalities and Consequences of Phago-Mixotrophic Mode of Nutrition.</title>
        <authorList>
            <person name="Burns J.A."/>
            <person name="Paasch A."/>
            <person name="Narechania A."/>
            <person name="Kim E."/>
        </authorList>
    </citation>
    <scope>NUCLEOTIDE SEQUENCE [LARGE SCALE GENOMIC DNA]</scope>
    <source>
        <strain evidence="2 3">PLY_AMNH</strain>
    </source>
</reference>
<accession>A0AAE0GW53</accession>
<keyword evidence="3" id="KW-1185">Reference proteome</keyword>
<evidence type="ECO:0000256" key="1">
    <source>
        <dbReference type="SAM" id="MobiDB-lite"/>
    </source>
</evidence>
<dbReference type="Proteomes" id="UP001190700">
    <property type="component" value="Unassembled WGS sequence"/>
</dbReference>
<sequence>MFSTVRKMLRSTIAPDGDASVADARAQHMGTNAAHQAWTNRTSAHWKDMIRREEEPGHRGDGRRSLAPHERPYPGTILPSQEPYATHKYYSPNRPVTWHSRPSTCSSQFTSVRSVDTRVTTPASPCYSDAGSMSRSHARGVQRSRERFHGFDDDSTQNEELIPANWKTRELIKFDRPPSSRLQNAFIHDAFSTPWHLGQGGKRRNFSGGVSDIMKTTIVDRRTSGYLDKRSEYVDSYISPTSQSRAASAKRPLDRNNPAQSQRLDLDSAHGAKVRQSMYAPVTLGSNLKEPPGYHPQPYM</sequence>